<reference evidence="1 2" key="1">
    <citation type="submission" date="2020-07" db="EMBL/GenBank/DDBJ databases">
        <title>Huge and variable diversity of episymbiotic CPR bacteria and DPANN archaea in groundwater ecosystems.</title>
        <authorList>
            <person name="He C.Y."/>
            <person name="Keren R."/>
            <person name="Whittaker M."/>
            <person name="Farag I.F."/>
            <person name="Doudna J."/>
            <person name="Cate J.H.D."/>
            <person name="Banfield J.F."/>
        </authorList>
    </citation>
    <scope>NUCLEOTIDE SEQUENCE [LARGE SCALE GENOMIC DNA]</scope>
    <source>
        <strain evidence="1">NC_groundwater_541_Ag_S-0.1um_46_50</strain>
    </source>
</reference>
<sequence length="61" mass="6952">MPNRTGLRRDGVNTAHWYASVGAERMEELWPVFCAEKRFIGKRDFLIGLKVKSIFAVGLVN</sequence>
<name>A0A7T5RKU6_9BACT</name>
<accession>A0A7T5RKU6</accession>
<gene>
    <name evidence="1" type="ORF">HYW89_01430</name>
</gene>
<dbReference type="EMBL" id="CP066690">
    <property type="protein sequence ID" value="QQG45570.1"/>
    <property type="molecule type" value="Genomic_DNA"/>
</dbReference>
<dbReference type="AlphaFoldDB" id="A0A7T5RKU6"/>
<protein>
    <submittedName>
        <fullName evidence="1">Uncharacterized protein</fullName>
    </submittedName>
</protein>
<evidence type="ECO:0000313" key="1">
    <source>
        <dbReference type="EMBL" id="QQG45570.1"/>
    </source>
</evidence>
<evidence type="ECO:0000313" key="2">
    <source>
        <dbReference type="Proteomes" id="UP000595618"/>
    </source>
</evidence>
<dbReference type="Proteomes" id="UP000595618">
    <property type="component" value="Chromosome"/>
</dbReference>
<proteinExistence type="predicted"/>
<organism evidence="1 2">
    <name type="scientific">Candidatus Sungiibacteriota bacterium</name>
    <dbReference type="NCBI Taxonomy" id="2750080"/>
    <lineage>
        <taxon>Bacteria</taxon>
        <taxon>Candidatus Sungiibacteriota</taxon>
    </lineage>
</organism>